<proteinExistence type="predicted"/>
<organism evidence="2 3">
    <name type="scientific">Lentinus brumalis</name>
    <dbReference type="NCBI Taxonomy" id="2498619"/>
    <lineage>
        <taxon>Eukaryota</taxon>
        <taxon>Fungi</taxon>
        <taxon>Dikarya</taxon>
        <taxon>Basidiomycota</taxon>
        <taxon>Agaricomycotina</taxon>
        <taxon>Agaricomycetes</taxon>
        <taxon>Polyporales</taxon>
        <taxon>Polyporaceae</taxon>
        <taxon>Lentinus</taxon>
    </lineage>
</organism>
<accession>A0A371CK63</accession>
<feature type="region of interest" description="Disordered" evidence="1">
    <location>
        <begin position="72"/>
        <end position="99"/>
    </location>
</feature>
<evidence type="ECO:0000313" key="2">
    <source>
        <dbReference type="EMBL" id="RDX40674.1"/>
    </source>
</evidence>
<dbReference type="Proteomes" id="UP000256964">
    <property type="component" value="Unassembled WGS sequence"/>
</dbReference>
<evidence type="ECO:0000313" key="3">
    <source>
        <dbReference type="Proteomes" id="UP000256964"/>
    </source>
</evidence>
<evidence type="ECO:0000256" key="1">
    <source>
        <dbReference type="SAM" id="MobiDB-lite"/>
    </source>
</evidence>
<feature type="region of interest" description="Disordered" evidence="1">
    <location>
        <begin position="38"/>
        <end position="57"/>
    </location>
</feature>
<reference evidence="2 3" key="1">
    <citation type="journal article" date="2018" name="Biotechnol. Biofuels">
        <title>Integrative visual omics of the white-rot fungus Polyporus brumalis exposes the biotechnological potential of its oxidative enzymes for delignifying raw plant biomass.</title>
        <authorList>
            <person name="Miyauchi S."/>
            <person name="Rancon A."/>
            <person name="Drula E."/>
            <person name="Hage H."/>
            <person name="Chaduli D."/>
            <person name="Favel A."/>
            <person name="Grisel S."/>
            <person name="Henrissat B."/>
            <person name="Herpoel-Gimbert I."/>
            <person name="Ruiz-Duenas F.J."/>
            <person name="Chevret D."/>
            <person name="Hainaut M."/>
            <person name="Lin J."/>
            <person name="Wang M."/>
            <person name="Pangilinan J."/>
            <person name="Lipzen A."/>
            <person name="Lesage-Meessen L."/>
            <person name="Navarro D."/>
            <person name="Riley R."/>
            <person name="Grigoriev I.V."/>
            <person name="Zhou S."/>
            <person name="Raouche S."/>
            <person name="Rosso M.N."/>
        </authorList>
    </citation>
    <scope>NUCLEOTIDE SEQUENCE [LARGE SCALE GENOMIC DNA]</scope>
    <source>
        <strain evidence="2 3">BRFM 1820</strain>
    </source>
</reference>
<keyword evidence="3" id="KW-1185">Reference proteome</keyword>
<protein>
    <submittedName>
        <fullName evidence="2">Uncharacterized protein</fullName>
    </submittedName>
</protein>
<dbReference type="AlphaFoldDB" id="A0A371CK63"/>
<sequence length="99" mass="10465">MSASALFPRSAAANPMGIRTWRRLTVAVAVAAPADETVTDGGRVGGEGREARTASVDCARRTRASTYRTGAVSSLRVSDQPTESESEATPAWLTRLGRE</sequence>
<name>A0A371CK63_9APHY</name>
<feature type="compositionally biased region" description="Polar residues" evidence="1">
    <location>
        <begin position="72"/>
        <end position="83"/>
    </location>
</feature>
<dbReference type="EMBL" id="KZ857542">
    <property type="protein sequence ID" value="RDX40674.1"/>
    <property type="molecule type" value="Genomic_DNA"/>
</dbReference>
<gene>
    <name evidence="2" type="ORF">OH76DRAFT_310640</name>
</gene>